<dbReference type="OrthoDB" id="5421212at2759"/>
<proteinExistence type="predicted"/>
<feature type="region of interest" description="Disordered" evidence="1">
    <location>
        <begin position="375"/>
        <end position="500"/>
    </location>
</feature>
<evidence type="ECO:0000313" key="3">
    <source>
        <dbReference type="Proteomes" id="UP000246991"/>
    </source>
</evidence>
<dbReference type="Proteomes" id="UP000246991">
    <property type="component" value="Unassembled WGS sequence"/>
</dbReference>
<keyword evidence="3" id="KW-1185">Reference proteome</keyword>
<dbReference type="STRING" id="42249.A0A317SGS0"/>
<feature type="compositionally biased region" description="Low complexity" evidence="1">
    <location>
        <begin position="490"/>
        <end position="500"/>
    </location>
</feature>
<evidence type="ECO:0000256" key="1">
    <source>
        <dbReference type="SAM" id="MobiDB-lite"/>
    </source>
</evidence>
<feature type="compositionally biased region" description="Gly residues" evidence="1">
    <location>
        <begin position="424"/>
        <end position="438"/>
    </location>
</feature>
<name>A0A317SGS0_9PEZI</name>
<feature type="compositionally biased region" description="Basic and acidic residues" evidence="1">
    <location>
        <begin position="571"/>
        <end position="582"/>
    </location>
</feature>
<accession>A0A317SGS0</accession>
<protein>
    <submittedName>
        <fullName evidence="2">Uncharacterized protein</fullName>
    </submittedName>
</protein>
<feature type="region of interest" description="Disordered" evidence="1">
    <location>
        <begin position="233"/>
        <end position="311"/>
    </location>
</feature>
<organism evidence="2 3">
    <name type="scientific">Tuber magnatum</name>
    <name type="common">white Piedmont truffle</name>
    <dbReference type="NCBI Taxonomy" id="42249"/>
    <lineage>
        <taxon>Eukaryota</taxon>
        <taxon>Fungi</taxon>
        <taxon>Dikarya</taxon>
        <taxon>Ascomycota</taxon>
        <taxon>Pezizomycotina</taxon>
        <taxon>Pezizomycetes</taxon>
        <taxon>Pezizales</taxon>
        <taxon>Tuberaceae</taxon>
        <taxon>Tuber</taxon>
    </lineage>
</organism>
<feature type="compositionally biased region" description="Polar residues" evidence="1">
    <location>
        <begin position="242"/>
        <end position="251"/>
    </location>
</feature>
<evidence type="ECO:0000313" key="2">
    <source>
        <dbReference type="EMBL" id="PWW72616.1"/>
    </source>
</evidence>
<feature type="compositionally biased region" description="Polar residues" evidence="1">
    <location>
        <begin position="442"/>
        <end position="464"/>
    </location>
</feature>
<comment type="caution">
    <text evidence="2">The sequence shown here is derived from an EMBL/GenBank/DDBJ whole genome shotgun (WGS) entry which is preliminary data.</text>
</comment>
<feature type="region of interest" description="Disordered" evidence="1">
    <location>
        <begin position="533"/>
        <end position="600"/>
    </location>
</feature>
<reference evidence="2 3" key="1">
    <citation type="submission" date="2018-03" db="EMBL/GenBank/DDBJ databases">
        <title>Genomes of Pezizomycetes fungi and the evolution of truffles.</title>
        <authorList>
            <person name="Murat C."/>
            <person name="Payen T."/>
            <person name="Noel B."/>
            <person name="Kuo A."/>
            <person name="Martin F.M."/>
        </authorList>
    </citation>
    <scope>NUCLEOTIDE SEQUENCE [LARGE SCALE GENOMIC DNA]</scope>
    <source>
        <strain evidence="2">091103-1</strain>
    </source>
</reference>
<feature type="compositionally biased region" description="Acidic residues" evidence="1">
    <location>
        <begin position="533"/>
        <end position="560"/>
    </location>
</feature>
<gene>
    <name evidence="2" type="ORF">C7212DRAFT_347847</name>
</gene>
<sequence>MSDTGDEVEITRAPEDDNALALAPAASADDSQVSLNPTAAIFVFESKLCPVTYSFHPYTKVGHSGSGAIHGLGRPALTLQSTALIQPKAGAGTPRVYQSESRNMFVAEYERFKEVKLNLQNSFPFSMITVVNFDEWVAFRVKITEYRIRALQDSIKFRTRRAAAKKKAFEHGPIPNYEVDTSRYPKPAVPFPRSIVGGRPPAVTKKSNDPYFENWSKIGHLWGDNVEPMPRTYPHHYGQEAFPNSATSANPRSPRIPPLGAMHRAPGSYFWSNDSQTPGGASNASRAGGTAASASFQSGRPVPATPFPGIPLPNGGYANDHYFRSYLASSYQQNPNPNPNPGNWNNNNYNSVPPPNFNFAGGHYPGNHFVAGYYGRGPIPPPPQARPHTASAYSSGYYGRTSNFTPQQPGFPPGAQNPTSFPPGNGGGGGGGGGGSGSGPNVNFQQPGFAPSAQNTNVAQSGGHNPSFPQPGFAPAGQNGNFGQNGGPAPGYAPGNTTALAPVPTAPANYVNGSAGSVRDAPQQLVITGYAYESDDDYVPEDYEHEGYEEGEEGQEENFDGYDAPPSYYHDLPDHIPELRLDDPEEGKEEEAKPTATTGV</sequence>
<feature type="compositionally biased region" description="Low complexity" evidence="1">
    <location>
        <begin position="279"/>
        <end position="295"/>
    </location>
</feature>
<dbReference type="EMBL" id="PYWC01000099">
    <property type="protein sequence ID" value="PWW72616.1"/>
    <property type="molecule type" value="Genomic_DNA"/>
</dbReference>
<feature type="region of interest" description="Disordered" evidence="1">
    <location>
        <begin position="330"/>
        <end position="349"/>
    </location>
</feature>
<dbReference type="AlphaFoldDB" id="A0A317SGS0"/>